<dbReference type="EMBL" id="JARPWY010000005">
    <property type="protein sequence ID" value="MDT2513248.1"/>
    <property type="molecule type" value="Genomic_DNA"/>
</dbReference>
<dbReference type="Proteomes" id="UP001264335">
    <property type="component" value="Unassembled WGS sequence"/>
</dbReference>
<reference evidence="2 3" key="1">
    <citation type="submission" date="2023-03" db="EMBL/GenBank/DDBJ databases">
        <authorList>
            <person name="Shen W."/>
            <person name="Cai J."/>
        </authorList>
    </citation>
    <scope>NUCLEOTIDE SEQUENCE [LARGE SCALE GENOMIC DNA]</scope>
    <source>
        <strain evidence="2 3">Y2</strain>
    </source>
</reference>
<dbReference type="AlphaFoldDB" id="A0ABD5F6I1"/>
<feature type="transmembrane region" description="Helical" evidence="1">
    <location>
        <begin position="244"/>
        <end position="263"/>
    </location>
</feature>
<keyword evidence="1" id="KW-0472">Membrane</keyword>
<keyword evidence="1" id="KW-1133">Transmembrane helix</keyword>
<proteinExistence type="predicted"/>
<gene>
    <name evidence="2" type="ORF">P7D79_03260</name>
</gene>
<evidence type="ECO:0000313" key="2">
    <source>
        <dbReference type="EMBL" id="MDT2513248.1"/>
    </source>
</evidence>
<feature type="transmembrane region" description="Helical" evidence="1">
    <location>
        <begin position="213"/>
        <end position="232"/>
    </location>
</feature>
<evidence type="ECO:0000313" key="3">
    <source>
        <dbReference type="Proteomes" id="UP001264335"/>
    </source>
</evidence>
<feature type="transmembrane region" description="Helical" evidence="1">
    <location>
        <begin position="153"/>
        <end position="176"/>
    </location>
</feature>
<keyword evidence="1" id="KW-0812">Transmembrane</keyword>
<protein>
    <recommendedName>
        <fullName evidence="4">DUF1129 family protein</fullName>
    </recommendedName>
</protein>
<dbReference type="SUPFAM" id="SSF158560">
    <property type="entry name" value="BH3980-like"/>
    <property type="match status" value="1"/>
</dbReference>
<sequence>MKKSSFIKKNAQLQEFLNPINDEYYGNLLVYVRSRSFLKDENVLEGALLEILQDILDAQENGETAEAYFGKQPKEIADELLKETPTSIADSAKLVGSVLFVYILITLIPTLASPNAFLDVGNLLIGGLYWTTLAVMIVRLIGNDTYATRQSPIKKALAIFVTALLAILGIVLTVFIDTSLILNTAGSVGIIIIGGIILICGLFFFRQTARKEWIPFIPLLLIAAVIGILYRIPASQAFLTSNTGKIIVILCMVLSLISFYILLNKGMKKRN</sequence>
<organism evidence="2 3">
    <name type="scientific">Enterococcus avium</name>
    <name type="common">Streptococcus avium</name>
    <dbReference type="NCBI Taxonomy" id="33945"/>
    <lineage>
        <taxon>Bacteria</taxon>
        <taxon>Bacillati</taxon>
        <taxon>Bacillota</taxon>
        <taxon>Bacilli</taxon>
        <taxon>Lactobacillales</taxon>
        <taxon>Enterococcaceae</taxon>
        <taxon>Enterococcus</taxon>
    </lineage>
</organism>
<evidence type="ECO:0008006" key="4">
    <source>
        <dbReference type="Google" id="ProtNLM"/>
    </source>
</evidence>
<feature type="transmembrane region" description="Helical" evidence="1">
    <location>
        <begin position="188"/>
        <end position="206"/>
    </location>
</feature>
<accession>A0ABD5F6I1</accession>
<comment type="caution">
    <text evidence="2">The sequence shown here is derived from an EMBL/GenBank/DDBJ whole genome shotgun (WGS) entry which is preliminary data.</text>
</comment>
<feature type="transmembrane region" description="Helical" evidence="1">
    <location>
        <begin position="123"/>
        <end position="141"/>
    </location>
</feature>
<dbReference type="PANTHER" id="PTHR41307:SF1">
    <property type="entry name" value="MEMBRANE PROTEIN"/>
    <property type="match status" value="1"/>
</dbReference>
<name>A0ABD5F6I1_ENTAV</name>
<dbReference type="RefSeq" id="WP_311871522.1">
    <property type="nucleotide sequence ID" value="NZ_JARPVY010000004.1"/>
</dbReference>
<dbReference type="PANTHER" id="PTHR41307">
    <property type="entry name" value="MEMBRANE PROTEIN-RELATED"/>
    <property type="match status" value="1"/>
</dbReference>
<feature type="transmembrane region" description="Helical" evidence="1">
    <location>
        <begin position="92"/>
        <end position="111"/>
    </location>
</feature>
<evidence type="ECO:0000256" key="1">
    <source>
        <dbReference type="SAM" id="Phobius"/>
    </source>
</evidence>